<evidence type="ECO:0000256" key="2">
    <source>
        <dbReference type="ARBA" id="ARBA00010488"/>
    </source>
</evidence>
<dbReference type="InterPro" id="IPR051612">
    <property type="entry name" value="Teichoic_Acid_Biosynth"/>
</dbReference>
<evidence type="ECO:0000256" key="5">
    <source>
        <dbReference type="ARBA" id="ARBA00022944"/>
    </source>
</evidence>
<evidence type="ECO:0000256" key="4">
    <source>
        <dbReference type="ARBA" id="ARBA00022679"/>
    </source>
</evidence>
<dbReference type="GO" id="GO:0019350">
    <property type="term" value="P:teichoic acid biosynthetic process"/>
    <property type="evidence" value="ECO:0007669"/>
    <property type="project" value="UniProtKB-KW"/>
</dbReference>
<dbReference type="OMA" id="QVWHANG"/>
<dbReference type="Proteomes" id="UP001223084">
    <property type="component" value="Unassembled WGS sequence"/>
</dbReference>
<dbReference type="PANTHER" id="PTHR37316">
    <property type="entry name" value="TEICHOIC ACID GLYCEROL-PHOSPHATE PRIMASE"/>
    <property type="match status" value="1"/>
</dbReference>
<dbReference type="GO" id="GO:0047355">
    <property type="term" value="F:CDP-glycerol glycerophosphotransferase activity"/>
    <property type="evidence" value="ECO:0007669"/>
    <property type="project" value="InterPro"/>
</dbReference>
<keyword evidence="4 7" id="KW-0808">Transferase</keyword>
<evidence type="ECO:0000313" key="8">
    <source>
        <dbReference type="EMBL" id="MDL5040108.1"/>
    </source>
</evidence>
<gene>
    <name evidence="7" type="ORF">HMPREF3213_01510</name>
    <name evidence="8" type="ORF">QN341_03280</name>
</gene>
<evidence type="ECO:0000313" key="9">
    <source>
        <dbReference type="Proteomes" id="UP000070376"/>
    </source>
</evidence>
<keyword evidence="3" id="KW-1003">Cell membrane</keyword>
<reference evidence="7" key="1">
    <citation type="submission" date="2016-01" db="EMBL/GenBank/DDBJ databases">
        <authorList>
            <person name="Oliw E.H."/>
        </authorList>
    </citation>
    <scope>NUCLEOTIDE SEQUENCE [LARGE SCALE GENOMIC DNA]</scope>
    <source>
        <strain evidence="7">GED7749B</strain>
    </source>
</reference>
<dbReference type="EMBL" id="LRPN01000047">
    <property type="protein sequence ID" value="KWZ83025.1"/>
    <property type="molecule type" value="Genomic_DNA"/>
</dbReference>
<accession>A0A133KU41</accession>
<dbReference type="EMBL" id="JASUZX010000001">
    <property type="protein sequence ID" value="MDL5040108.1"/>
    <property type="molecule type" value="Genomic_DNA"/>
</dbReference>
<dbReference type="Pfam" id="PF04464">
    <property type="entry name" value="Glyphos_transf"/>
    <property type="match status" value="1"/>
</dbReference>
<reference evidence="9" key="2">
    <citation type="submission" date="2016-01" db="EMBL/GenBank/DDBJ databases">
        <authorList>
            <person name="Mitreva M."/>
            <person name="Pepin K.H."/>
            <person name="Mihindukulasuriya K.A."/>
            <person name="Fulton R."/>
            <person name="Fronick C."/>
            <person name="O'Laughlin M."/>
            <person name="Miner T."/>
            <person name="Herter B."/>
            <person name="Rosa B.A."/>
            <person name="Cordes M."/>
            <person name="Tomlinson C."/>
            <person name="Wollam A."/>
            <person name="Palsikar V.B."/>
            <person name="Mardis E.R."/>
            <person name="Wilson R.K."/>
        </authorList>
    </citation>
    <scope>NUCLEOTIDE SEQUENCE [LARGE SCALE GENOMIC DNA]</scope>
    <source>
        <strain evidence="9">GED7749B</strain>
    </source>
</reference>
<dbReference type="SUPFAM" id="SSF53756">
    <property type="entry name" value="UDP-Glycosyltransferase/glycogen phosphorylase"/>
    <property type="match status" value="1"/>
</dbReference>
<dbReference type="AlphaFoldDB" id="A0A133KU41"/>
<dbReference type="InterPro" id="IPR043148">
    <property type="entry name" value="TagF_C"/>
</dbReference>
<reference evidence="8" key="3">
    <citation type="submission" date="2023-06" db="EMBL/GenBank/DDBJ databases">
        <title>Probiogenomic evaluation and L lactic producing Weizmannia coaggulans BKMTCR2-2 from tree bark.</title>
        <authorList>
            <person name="Mahittikon J."/>
            <person name="Tanasupawat S."/>
        </authorList>
    </citation>
    <scope>NUCLEOTIDE SEQUENCE</scope>
    <source>
        <strain evidence="8">BKMTCR2-2</strain>
    </source>
</reference>
<comment type="subcellular location">
    <subcellularLocation>
        <location evidence="1">Cell membrane</location>
        <topology evidence="1">Peripheral membrane protein</topology>
    </subcellularLocation>
</comment>
<dbReference type="Gene3D" id="3.40.50.11820">
    <property type="match status" value="1"/>
</dbReference>
<proteinExistence type="inferred from homology"/>
<dbReference type="InterPro" id="IPR043149">
    <property type="entry name" value="TagF_N"/>
</dbReference>
<name>A0A133KU41_HEYCO</name>
<comment type="caution">
    <text evidence="7">The sequence shown here is derived from an EMBL/GenBank/DDBJ whole genome shotgun (WGS) entry which is preliminary data.</text>
</comment>
<keyword evidence="6" id="KW-0472">Membrane</keyword>
<dbReference type="Proteomes" id="UP000070376">
    <property type="component" value="Unassembled WGS sequence"/>
</dbReference>
<evidence type="ECO:0000256" key="6">
    <source>
        <dbReference type="ARBA" id="ARBA00023136"/>
    </source>
</evidence>
<comment type="similarity">
    <text evidence="2">Belongs to the CDP-glycerol glycerophosphotransferase family.</text>
</comment>
<dbReference type="PANTHER" id="PTHR37316:SF1">
    <property type="entry name" value="TEICHOIC ACID GLYCEROL-PHOSPHATE PRIMASE"/>
    <property type="match status" value="1"/>
</dbReference>
<dbReference type="PATRIC" id="fig|1398.22.peg.1520"/>
<dbReference type="Gene3D" id="3.40.50.12580">
    <property type="match status" value="1"/>
</dbReference>
<dbReference type="RefSeq" id="WP_013858675.1">
    <property type="nucleotide sequence ID" value="NZ_JASUZX010000001.1"/>
</dbReference>
<protein>
    <submittedName>
        <fullName evidence="8">CDP-glycerol--glycerophosphate glycerophosphotransferase</fullName>
    </submittedName>
    <submittedName>
        <fullName evidence="7">CDP-glycerol:poly(Glycerophosphate) glycerophosphotransferase</fullName>
    </submittedName>
</protein>
<organism evidence="7 9">
    <name type="scientific">Heyndrickxia coagulans</name>
    <name type="common">Weizmannia coagulans</name>
    <dbReference type="NCBI Taxonomy" id="1398"/>
    <lineage>
        <taxon>Bacteria</taxon>
        <taxon>Bacillati</taxon>
        <taxon>Bacillota</taxon>
        <taxon>Bacilli</taxon>
        <taxon>Bacillales</taxon>
        <taxon>Bacillaceae</taxon>
        <taxon>Heyndrickxia</taxon>
    </lineage>
</organism>
<keyword evidence="5" id="KW-0777">Teichoic acid biosynthesis</keyword>
<evidence type="ECO:0000256" key="1">
    <source>
        <dbReference type="ARBA" id="ARBA00004202"/>
    </source>
</evidence>
<dbReference type="GO" id="GO:0005886">
    <property type="term" value="C:plasma membrane"/>
    <property type="evidence" value="ECO:0007669"/>
    <property type="project" value="UniProtKB-SubCell"/>
</dbReference>
<evidence type="ECO:0000313" key="7">
    <source>
        <dbReference type="EMBL" id="KWZ83025.1"/>
    </source>
</evidence>
<dbReference type="InterPro" id="IPR007554">
    <property type="entry name" value="Glycerophosphate_synth"/>
</dbReference>
<evidence type="ECO:0000256" key="3">
    <source>
        <dbReference type="ARBA" id="ARBA00022475"/>
    </source>
</evidence>
<sequence length="396" mass="46379">MVRELFISLYLLLFRVLFTLCKIFPLKRKITFVVSFEQNSLYVYEELKKHPVSFQTVFVCTSSCYRRVAETVRQEKVFLFEMKNLQHFIRSLYNIATSKFVIVDNYYGFLAAARFKKGVECIQLWHAAGAVKTFGLEDKTIRTRGKRALKRFKKVYAHFDRVVVGSEKMKHIFMRAFGLPPENFLCTGIPRTDLFFDQNRIRDIKKKLYKQYPAFQKKKVILYAPTFRDPHPDQFEVPLDWGRLYDELKDEYIFAVKFHPAVNKGAGLLQYPDFVVDCPHDMNINELLLVTDYLITDYSSVPFEFSLLGRPMIFYPYDLESYQATRGLWEPYDQLVPGPIACTTAEMIDLIKTGSFDAGSIEAFSRTWNTYSAGHSSRDLVQYLHEQDEKKGRMYG</sequence>